<comment type="caution">
    <text evidence="2">The sequence shown here is derived from an EMBL/GenBank/DDBJ whole genome shotgun (WGS) entry which is preliminary data.</text>
</comment>
<name>A0ABN1LG99_9ALTE</name>
<keyword evidence="1" id="KW-1133">Transmembrane helix</keyword>
<protein>
    <submittedName>
        <fullName evidence="2">DUF2909 family protein</fullName>
    </submittedName>
</protein>
<keyword evidence="3" id="KW-1185">Reference proteome</keyword>
<evidence type="ECO:0000256" key="1">
    <source>
        <dbReference type="SAM" id="Phobius"/>
    </source>
</evidence>
<accession>A0ABN1LG99</accession>
<organism evidence="2 3">
    <name type="scientific">Aliiglaciecola litoralis</name>
    <dbReference type="NCBI Taxonomy" id="582857"/>
    <lineage>
        <taxon>Bacteria</taxon>
        <taxon>Pseudomonadati</taxon>
        <taxon>Pseudomonadota</taxon>
        <taxon>Gammaproteobacteria</taxon>
        <taxon>Alteromonadales</taxon>
        <taxon>Alteromonadaceae</taxon>
        <taxon>Aliiglaciecola</taxon>
    </lineage>
</organism>
<reference evidence="2 3" key="1">
    <citation type="journal article" date="2019" name="Int. J. Syst. Evol. Microbiol.">
        <title>The Global Catalogue of Microorganisms (GCM) 10K type strain sequencing project: providing services to taxonomists for standard genome sequencing and annotation.</title>
        <authorList>
            <consortium name="The Broad Institute Genomics Platform"/>
            <consortium name="The Broad Institute Genome Sequencing Center for Infectious Disease"/>
            <person name="Wu L."/>
            <person name="Ma J."/>
        </authorList>
    </citation>
    <scope>NUCLEOTIDE SEQUENCE [LARGE SCALE GENOMIC DNA]</scope>
    <source>
        <strain evidence="2 3">JCM 15896</strain>
    </source>
</reference>
<proteinExistence type="predicted"/>
<keyword evidence="1" id="KW-0472">Membrane</keyword>
<gene>
    <name evidence="2" type="ORF">GCM10009114_12820</name>
</gene>
<evidence type="ECO:0000313" key="2">
    <source>
        <dbReference type="EMBL" id="GAA0855007.1"/>
    </source>
</evidence>
<feature type="transmembrane region" description="Helical" evidence="1">
    <location>
        <begin position="43"/>
        <end position="62"/>
    </location>
</feature>
<dbReference type="Pfam" id="PF11137">
    <property type="entry name" value="DUF2909"/>
    <property type="match status" value="1"/>
</dbReference>
<dbReference type="InterPro" id="IPR021313">
    <property type="entry name" value="DUF2909"/>
</dbReference>
<sequence length="69" mass="7782">MLVKLIVGGLLLFMVYNLFRAMVIMLKNDPDQPPMSKYIGRRVLTSVIIVILLLLAVVTGLIEPNPRPY</sequence>
<dbReference type="EMBL" id="BAAAFD010000002">
    <property type="protein sequence ID" value="GAA0855007.1"/>
    <property type="molecule type" value="Genomic_DNA"/>
</dbReference>
<dbReference type="Proteomes" id="UP001500359">
    <property type="component" value="Unassembled WGS sequence"/>
</dbReference>
<keyword evidence="1" id="KW-0812">Transmembrane</keyword>
<evidence type="ECO:0000313" key="3">
    <source>
        <dbReference type="Proteomes" id="UP001500359"/>
    </source>
</evidence>
<feature type="transmembrane region" description="Helical" evidence="1">
    <location>
        <begin position="6"/>
        <end position="23"/>
    </location>
</feature>
<dbReference type="RefSeq" id="WP_343857731.1">
    <property type="nucleotide sequence ID" value="NZ_BAAAFD010000002.1"/>
</dbReference>